<accession>A0ABN7WG58</accession>
<sequence>MSCSLKTHYKENQLNIQTRSEILFDGSEESLKNSIRRTEEQVDLIHFEPQEYDDGYASPTYPEYTVRATTPMPIYYEVQLNEEEESDDRMVINNPNDILVLPLHDIATDNQYENIDYQDKY</sequence>
<gene>
    <name evidence="1" type="ORF">GMARGA_LOCUS29840</name>
</gene>
<evidence type="ECO:0000313" key="1">
    <source>
        <dbReference type="EMBL" id="CAG8828903.1"/>
    </source>
</evidence>
<comment type="caution">
    <text evidence="1">The sequence shown here is derived from an EMBL/GenBank/DDBJ whole genome shotgun (WGS) entry which is preliminary data.</text>
</comment>
<keyword evidence="2" id="KW-1185">Reference proteome</keyword>
<evidence type="ECO:0000313" key="2">
    <source>
        <dbReference type="Proteomes" id="UP000789901"/>
    </source>
</evidence>
<proteinExistence type="predicted"/>
<name>A0ABN7WG58_GIGMA</name>
<dbReference type="Proteomes" id="UP000789901">
    <property type="component" value="Unassembled WGS sequence"/>
</dbReference>
<dbReference type="EMBL" id="CAJVQB010040883">
    <property type="protein sequence ID" value="CAG8828903.1"/>
    <property type="molecule type" value="Genomic_DNA"/>
</dbReference>
<protein>
    <submittedName>
        <fullName evidence="1">18811_t:CDS:1</fullName>
    </submittedName>
</protein>
<reference evidence="1 2" key="1">
    <citation type="submission" date="2021-06" db="EMBL/GenBank/DDBJ databases">
        <authorList>
            <person name="Kallberg Y."/>
            <person name="Tangrot J."/>
            <person name="Rosling A."/>
        </authorList>
    </citation>
    <scope>NUCLEOTIDE SEQUENCE [LARGE SCALE GENOMIC DNA]</scope>
    <source>
        <strain evidence="1 2">120-4 pot B 10/14</strain>
    </source>
</reference>
<organism evidence="1 2">
    <name type="scientific">Gigaspora margarita</name>
    <dbReference type="NCBI Taxonomy" id="4874"/>
    <lineage>
        <taxon>Eukaryota</taxon>
        <taxon>Fungi</taxon>
        <taxon>Fungi incertae sedis</taxon>
        <taxon>Mucoromycota</taxon>
        <taxon>Glomeromycotina</taxon>
        <taxon>Glomeromycetes</taxon>
        <taxon>Diversisporales</taxon>
        <taxon>Gigasporaceae</taxon>
        <taxon>Gigaspora</taxon>
    </lineage>
</organism>